<evidence type="ECO:0000313" key="2">
    <source>
        <dbReference type="EMBL" id="TXC62082.1"/>
    </source>
</evidence>
<organism evidence="2 3">
    <name type="scientific">Piscinibacter aquaticus</name>
    <dbReference type="NCBI Taxonomy" id="392597"/>
    <lineage>
        <taxon>Bacteria</taxon>
        <taxon>Pseudomonadati</taxon>
        <taxon>Pseudomonadota</taxon>
        <taxon>Betaproteobacteria</taxon>
        <taxon>Burkholderiales</taxon>
        <taxon>Sphaerotilaceae</taxon>
        <taxon>Piscinibacter</taxon>
    </lineage>
</organism>
<proteinExistence type="predicted"/>
<sequence length="112" mass="11010">MAASSGPVNVKSSFAGGASGVAISWLCVETPLVVRSVTTSSNSRTAKLAGARLASGGTSTITRTSPPLSAALAGCAYDARNTGRGGRGRGPGGLTATDQSDQRPKPSCCATP</sequence>
<reference evidence="2 3" key="1">
    <citation type="submission" date="2019-08" db="EMBL/GenBank/DDBJ databases">
        <authorList>
            <person name="Khan S.A."/>
            <person name="Jeon C.O."/>
            <person name="Jeong S.E."/>
        </authorList>
    </citation>
    <scope>NUCLEOTIDE SEQUENCE [LARGE SCALE GENOMIC DNA]</scope>
    <source>
        <strain evidence="3">IMCC1728</strain>
    </source>
</reference>
<gene>
    <name evidence="2" type="ORF">FSC37_23185</name>
</gene>
<name>A0A5C6TN28_9BURK</name>
<protein>
    <submittedName>
        <fullName evidence="2">Uncharacterized protein</fullName>
    </submittedName>
</protein>
<dbReference type="AlphaFoldDB" id="A0A5C6TN28"/>
<comment type="caution">
    <text evidence="2">The sequence shown here is derived from an EMBL/GenBank/DDBJ whole genome shotgun (WGS) entry which is preliminary data.</text>
</comment>
<feature type="region of interest" description="Disordered" evidence="1">
    <location>
        <begin position="80"/>
        <end position="112"/>
    </location>
</feature>
<dbReference type="EMBL" id="VOPW01000003">
    <property type="protein sequence ID" value="TXC62082.1"/>
    <property type="molecule type" value="Genomic_DNA"/>
</dbReference>
<evidence type="ECO:0000256" key="1">
    <source>
        <dbReference type="SAM" id="MobiDB-lite"/>
    </source>
</evidence>
<feature type="compositionally biased region" description="Gly residues" evidence="1">
    <location>
        <begin position="83"/>
        <end position="93"/>
    </location>
</feature>
<evidence type="ECO:0000313" key="3">
    <source>
        <dbReference type="Proteomes" id="UP000321832"/>
    </source>
</evidence>
<accession>A0A5C6TN28</accession>
<dbReference type="Proteomes" id="UP000321832">
    <property type="component" value="Unassembled WGS sequence"/>
</dbReference>
<keyword evidence="3" id="KW-1185">Reference proteome</keyword>